<dbReference type="Proteomes" id="UP000814033">
    <property type="component" value="Unassembled WGS sequence"/>
</dbReference>
<dbReference type="EMBL" id="MU276538">
    <property type="protein sequence ID" value="KAI0038298.1"/>
    <property type="molecule type" value="Genomic_DNA"/>
</dbReference>
<protein>
    <submittedName>
        <fullName evidence="1">Uncharacterized protein</fullName>
    </submittedName>
</protein>
<evidence type="ECO:0000313" key="1">
    <source>
        <dbReference type="EMBL" id="KAI0038298.1"/>
    </source>
</evidence>
<proteinExistence type="predicted"/>
<keyword evidence="2" id="KW-1185">Reference proteome</keyword>
<organism evidence="1 2">
    <name type="scientific">Auriscalpium vulgare</name>
    <dbReference type="NCBI Taxonomy" id="40419"/>
    <lineage>
        <taxon>Eukaryota</taxon>
        <taxon>Fungi</taxon>
        <taxon>Dikarya</taxon>
        <taxon>Basidiomycota</taxon>
        <taxon>Agaricomycotina</taxon>
        <taxon>Agaricomycetes</taxon>
        <taxon>Russulales</taxon>
        <taxon>Auriscalpiaceae</taxon>
        <taxon>Auriscalpium</taxon>
    </lineage>
</organism>
<gene>
    <name evidence="1" type="ORF">FA95DRAFT_1567819</name>
</gene>
<comment type="caution">
    <text evidence="1">The sequence shown here is derived from an EMBL/GenBank/DDBJ whole genome shotgun (WGS) entry which is preliminary data.</text>
</comment>
<accession>A0ACB8R2S9</accession>
<reference evidence="1" key="1">
    <citation type="submission" date="2021-02" db="EMBL/GenBank/DDBJ databases">
        <authorList>
            <consortium name="DOE Joint Genome Institute"/>
            <person name="Ahrendt S."/>
            <person name="Looney B.P."/>
            <person name="Miyauchi S."/>
            <person name="Morin E."/>
            <person name="Drula E."/>
            <person name="Courty P.E."/>
            <person name="Chicoki N."/>
            <person name="Fauchery L."/>
            <person name="Kohler A."/>
            <person name="Kuo A."/>
            <person name="Labutti K."/>
            <person name="Pangilinan J."/>
            <person name="Lipzen A."/>
            <person name="Riley R."/>
            <person name="Andreopoulos W."/>
            <person name="He G."/>
            <person name="Johnson J."/>
            <person name="Barry K.W."/>
            <person name="Grigoriev I.V."/>
            <person name="Nagy L."/>
            <person name="Hibbett D."/>
            <person name="Henrissat B."/>
            <person name="Matheny P.B."/>
            <person name="Labbe J."/>
            <person name="Martin F."/>
        </authorList>
    </citation>
    <scope>NUCLEOTIDE SEQUENCE</scope>
    <source>
        <strain evidence="1">FP105234-sp</strain>
    </source>
</reference>
<reference evidence="1" key="2">
    <citation type="journal article" date="2022" name="New Phytol.">
        <title>Evolutionary transition to the ectomycorrhizal habit in the genomes of a hyperdiverse lineage of mushroom-forming fungi.</title>
        <authorList>
            <person name="Looney B."/>
            <person name="Miyauchi S."/>
            <person name="Morin E."/>
            <person name="Drula E."/>
            <person name="Courty P.E."/>
            <person name="Kohler A."/>
            <person name="Kuo A."/>
            <person name="LaButti K."/>
            <person name="Pangilinan J."/>
            <person name="Lipzen A."/>
            <person name="Riley R."/>
            <person name="Andreopoulos W."/>
            <person name="He G."/>
            <person name="Johnson J."/>
            <person name="Nolan M."/>
            <person name="Tritt A."/>
            <person name="Barry K.W."/>
            <person name="Grigoriev I.V."/>
            <person name="Nagy L.G."/>
            <person name="Hibbett D."/>
            <person name="Henrissat B."/>
            <person name="Matheny P.B."/>
            <person name="Labbe J."/>
            <person name="Martin F.M."/>
        </authorList>
    </citation>
    <scope>NUCLEOTIDE SEQUENCE</scope>
    <source>
        <strain evidence="1">FP105234-sp</strain>
    </source>
</reference>
<sequence>TTQASIPATSSHTTSKQTDHLPHRPTQLLQSGIHQLLRPATKYFPPYHPNYFKHPSHSKYFEY</sequence>
<feature type="non-terminal residue" evidence="1">
    <location>
        <position position="1"/>
    </location>
</feature>
<name>A0ACB8R2S9_9AGAM</name>
<evidence type="ECO:0000313" key="2">
    <source>
        <dbReference type="Proteomes" id="UP000814033"/>
    </source>
</evidence>